<gene>
    <name evidence="4" type="ORF">ADK38_35050</name>
</gene>
<feature type="transmembrane region" description="Helical" evidence="2">
    <location>
        <begin position="99"/>
        <end position="119"/>
    </location>
</feature>
<dbReference type="InterPro" id="IPR046675">
    <property type="entry name" value="DUF6545"/>
</dbReference>
<feature type="transmembrane region" description="Helical" evidence="2">
    <location>
        <begin position="28"/>
        <end position="48"/>
    </location>
</feature>
<keyword evidence="2" id="KW-0812">Transmembrane</keyword>
<dbReference type="Proteomes" id="UP000037020">
    <property type="component" value="Unassembled WGS sequence"/>
</dbReference>
<feature type="domain" description="DUF6545" evidence="3">
    <location>
        <begin position="196"/>
        <end position="333"/>
    </location>
</feature>
<feature type="transmembrane region" description="Helical" evidence="2">
    <location>
        <begin position="60"/>
        <end position="79"/>
    </location>
</feature>
<evidence type="ECO:0000256" key="1">
    <source>
        <dbReference type="SAM" id="MobiDB-lite"/>
    </source>
</evidence>
<comment type="caution">
    <text evidence="4">The sequence shown here is derived from an EMBL/GenBank/DDBJ whole genome shotgun (WGS) entry which is preliminary data.</text>
</comment>
<feature type="transmembrane region" description="Helical" evidence="2">
    <location>
        <begin position="131"/>
        <end position="149"/>
    </location>
</feature>
<keyword evidence="5" id="KW-1185">Reference proteome</keyword>
<keyword evidence="2" id="KW-1133">Transmembrane helix</keyword>
<keyword evidence="2" id="KW-0472">Membrane</keyword>
<sequence length="373" mass="39445">MALTAVSMAMDLPPIARLLSDGPASMRTLAVTKNVIGVLSACGVLYFVAASGGNRRFKRAVLFAVPFVLAAMVLIAYGVDAPDAEAAVPAPAGAPRTVGYWLLLGSTHLAADASCAVMCRRYAGRSVDRSLSVSLALFGCGAVCAGLYWAGRLLGLLTPLGEAGRYLPIAWGLHAVLRAAALLVRDLAAVGRAASDARAIWLLWPLWRALVAAVPHVALKRYRLRGTELLCAPSHWRYLVYRKVIETRDAILVLQDYAGHATLERARGHVAAAGLPARAARPAVLACVIREACAAKRANLREGGQESAAIEVDRGELAAEIDFLLEVAEAYTSACVKSFVKTFGTSVDDPADAPAGPPFGRQPRSKALRSPSR</sequence>
<reference evidence="4 5" key="1">
    <citation type="submission" date="2015-07" db="EMBL/GenBank/DDBJ databases">
        <authorList>
            <person name="Ju K.-S."/>
            <person name="Doroghazi J.R."/>
            <person name="Metcalf W.W."/>
        </authorList>
    </citation>
    <scope>NUCLEOTIDE SEQUENCE [LARGE SCALE GENOMIC DNA]</scope>
    <source>
        <strain evidence="4 5">NRRL B-3589</strain>
    </source>
</reference>
<proteinExistence type="predicted"/>
<evidence type="ECO:0000313" key="4">
    <source>
        <dbReference type="EMBL" id="KOG85727.1"/>
    </source>
</evidence>
<dbReference type="NCBIfam" id="NF042915">
    <property type="entry name" value="MAB_1171c_fam"/>
    <property type="match status" value="1"/>
</dbReference>
<dbReference type="EMBL" id="LGUT01003231">
    <property type="protein sequence ID" value="KOG85727.1"/>
    <property type="molecule type" value="Genomic_DNA"/>
</dbReference>
<name>A0ABR5IX57_9ACTN</name>
<feature type="region of interest" description="Disordered" evidence="1">
    <location>
        <begin position="347"/>
        <end position="373"/>
    </location>
</feature>
<dbReference type="Pfam" id="PF20182">
    <property type="entry name" value="DUF6545"/>
    <property type="match status" value="1"/>
</dbReference>
<feature type="compositionally biased region" description="Basic residues" evidence="1">
    <location>
        <begin position="363"/>
        <end position="373"/>
    </location>
</feature>
<evidence type="ECO:0000259" key="3">
    <source>
        <dbReference type="Pfam" id="PF20182"/>
    </source>
</evidence>
<protein>
    <recommendedName>
        <fullName evidence="3">DUF6545 domain-containing protein</fullName>
    </recommendedName>
</protein>
<evidence type="ECO:0000256" key="2">
    <source>
        <dbReference type="SAM" id="Phobius"/>
    </source>
</evidence>
<dbReference type="InterPro" id="IPR050039">
    <property type="entry name" value="MAB_1171c-like"/>
</dbReference>
<evidence type="ECO:0000313" key="5">
    <source>
        <dbReference type="Proteomes" id="UP000037020"/>
    </source>
</evidence>
<accession>A0ABR5IX57</accession>
<organism evidence="4 5">
    <name type="scientific">Streptomyces varsoviensis</name>
    <dbReference type="NCBI Taxonomy" id="67373"/>
    <lineage>
        <taxon>Bacteria</taxon>
        <taxon>Bacillati</taxon>
        <taxon>Actinomycetota</taxon>
        <taxon>Actinomycetes</taxon>
        <taxon>Kitasatosporales</taxon>
        <taxon>Streptomycetaceae</taxon>
        <taxon>Streptomyces</taxon>
    </lineage>
</organism>